<evidence type="ECO:0000313" key="2">
    <source>
        <dbReference type="Proteomes" id="UP000499080"/>
    </source>
</evidence>
<dbReference type="Proteomes" id="UP000499080">
    <property type="component" value="Unassembled WGS sequence"/>
</dbReference>
<evidence type="ECO:0000313" key="1">
    <source>
        <dbReference type="EMBL" id="GBO25611.1"/>
    </source>
</evidence>
<reference evidence="1 2" key="1">
    <citation type="journal article" date="2019" name="Sci. Rep.">
        <title>Orb-weaving spider Araneus ventricosus genome elucidates the spidroin gene catalogue.</title>
        <authorList>
            <person name="Kono N."/>
            <person name="Nakamura H."/>
            <person name="Ohtoshi R."/>
            <person name="Moran D.A.P."/>
            <person name="Shinohara A."/>
            <person name="Yoshida Y."/>
            <person name="Fujiwara M."/>
            <person name="Mori M."/>
            <person name="Tomita M."/>
            <person name="Arakawa K."/>
        </authorList>
    </citation>
    <scope>NUCLEOTIDE SEQUENCE [LARGE SCALE GENOMIC DNA]</scope>
</reference>
<sequence length="134" mass="15401">MPSVIQSIETGIGEIRVQIAESLNDGFLNFGIDAELATYQVFLQRSEEIKITWYEIRVVGRMFQNIPSETLFQIMCNRVRMRSGVVVQQQDTFREQSRSFSAKCLMQPVQRGTITSRINQTINSVKYSSQLETI</sequence>
<comment type="caution">
    <text evidence="1">The sequence shown here is derived from an EMBL/GenBank/DDBJ whole genome shotgun (WGS) entry which is preliminary data.</text>
</comment>
<proteinExistence type="predicted"/>
<name>A0A4Y2VLV8_ARAVE</name>
<protein>
    <submittedName>
        <fullName evidence="1">Uncharacterized protein</fullName>
    </submittedName>
</protein>
<gene>
    <name evidence="1" type="ORF">AVEN_17461_1</name>
</gene>
<organism evidence="1 2">
    <name type="scientific">Araneus ventricosus</name>
    <name type="common">Orbweaver spider</name>
    <name type="synonym">Epeira ventricosa</name>
    <dbReference type="NCBI Taxonomy" id="182803"/>
    <lineage>
        <taxon>Eukaryota</taxon>
        <taxon>Metazoa</taxon>
        <taxon>Ecdysozoa</taxon>
        <taxon>Arthropoda</taxon>
        <taxon>Chelicerata</taxon>
        <taxon>Arachnida</taxon>
        <taxon>Araneae</taxon>
        <taxon>Araneomorphae</taxon>
        <taxon>Entelegynae</taxon>
        <taxon>Araneoidea</taxon>
        <taxon>Araneidae</taxon>
        <taxon>Araneus</taxon>
    </lineage>
</organism>
<dbReference type="EMBL" id="BGPR01048599">
    <property type="protein sequence ID" value="GBO25611.1"/>
    <property type="molecule type" value="Genomic_DNA"/>
</dbReference>
<dbReference type="AlphaFoldDB" id="A0A4Y2VLV8"/>
<keyword evidence="2" id="KW-1185">Reference proteome</keyword>
<accession>A0A4Y2VLV8</accession>